<reference evidence="5 6" key="1">
    <citation type="journal article" date="2013" name="MBio">
        <title>Genome sequencing of the plant pathogen Taphrina deformans, the causal agent of peach leaf curl.</title>
        <authorList>
            <person name="Cisse O.H."/>
            <person name="Almeida J.M.G.C.F."/>
            <person name="Fonseca A."/>
            <person name="Kumar A.A."/>
            <person name="Salojaervi J."/>
            <person name="Overmyer K."/>
            <person name="Hauser P.M."/>
            <person name="Pagni M."/>
        </authorList>
    </citation>
    <scope>NUCLEOTIDE SEQUENCE [LARGE SCALE GENOMIC DNA]</scope>
    <source>
        <strain evidence="6">PYCC 5710 / ATCC 11124 / CBS 356.35 / IMI 108563 / JCM 9778 / NBRC 8474</strain>
    </source>
</reference>
<dbReference type="InterPro" id="IPR000504">
    <property type="entry name" value="RRM_dom"/>
</dbReference>
<feature type="region of interest" description="Disordered" evidence="3">
    <location>
        <begin position="87"/>
        <end position="112"/>
    </location>
</feature>
<name>R4XFV4_TAPDE</name>
<dbReference type="SMART" id="SM00360">
    <property type="entry name" value="RRM"/>
    <property type="match status" value="2"/>
</dbReference>
<dbReference type="InterPro" id="IPR035979">
    <property type="entry name" value="RBD_domain_sf"/>
</dbReference>
<dbReference type="VEuPathDB" id="FungiDB:TAPDE_003588"/>
<protein>
    <submittedName>
        <fullName evidence="5">Protein gar2</fullName>
    </submittedName>
</protein>
<sequence length="209" mass="22945">MSSQESTVFVGRLAWSIDESRLAQEFAQYGSIQSTKVIKDRMTGRSKGFGYVEYSSPAEAQAALAMSGTEIEGFAVNVDISQPRVERAPRQYQSGGAAGYQAPREARTYPKSEPSTTVFIGNLSFQATEQDIASTFAQCGPISQIRLPRYHDTGKMKGYAYLEFEDLDSATKCINLQDVSIAGRPVRLDYSQPRPDRAVFETAAGGQQE</sequence>
<dbReference type="STRING" id="1097556.R4XFV4"/>
<dbReference type="InterPro" id="IPR012677">
    <property type="entry name" value="Nucleotide-bd_a/b_plait_sf"/>
</dbReference>
<keyword evidence="1 2" id="KW-0694">RNA-binding</keyword>
<dbReference type="Pfam" id="PF00076">
    <property type="entry name" value="RRM_1"/>
    <property type="match status" value="2"/>
</dbReference>
<evidence type="ECO:0000256" key="3">
    <source>
        <dbReference type="SAM" id="MobiDB-lite"/>
    </source>
</evidence>
<accession>R4XFV4</accession>
<evidence type="ECO:0000313" key="5">
    <source>
        <dbReference type="EMBL" id="CCG83374.1"/>
    </source>
</evidence>
<feature type="domain" description="RRM" evidence="4">
    <location>
        <begin position="6"/>
        <end position="83"/>
    </location>
</feature>
<dbReference type="Proteomes" id="UP000013776">
    <property type="component" value="Unassembled WGS sequence"/>
</dbReference>
<dbReference type="OrthoDB" id="6730379at2759"/>
<comment type="caution">
    <text evidence="5">The sequence shown here is derived from an EMBL/GenBank/DDBJ whole genome shotgun (WGS) entry which is preliminary data.</text>
</comment>
<proteinExistence type="predicted"/>
<dbReference type="SUPFAM" id="SSF54928">
    <property type="entry name" value="RNA-binding domain, RBD"/>
    <property type="match status" value="2"/>
</dbReference>
<evidence type="ECO:0000259" key="4">
    <source>
        <dbReference type="PROSITE" id="PS50102"/>
    </source>
</evidence>
<dbReference type="PANTHER" id="PTHR48027">
    <property type="entry name" value="HETEROGENEOUS NUCLEAR RIBONUCLEOPROTEIN 87F-RELATED"/>
    <property type="match status" value="1"/>
</dbReference>
<gene>
    <name evidence="5" type="ORF">TAPDE_003588</name>
</gene>
<dbReference type="Gene3D" id="3.30.70.330">
    <property type="match status" value="2"/>
</dbReference>
<evidence type="ECO:0000313" key="6">
    <source>
        <dbReference type="Proteomes" id="UP000013776"/>
    </source>
</evidence>
<evidence type="ECO:0000256" key="1">
    <source>
        <dbReference type="ARBA" id="ARBA00022884"/>
    </source>
</evidence>
<keyword evidence="6" id="KW-1185">Reference proteome</keyword>
<dbReference type="AlphaFoldDB" id="R4XFV4"/>
<evidence type="ECO:0000256" key="2">
    <source>
        <dbReference type="PROSITE-ProRule" id="PRU00176"/>
    </source>
</evidence>
<dbReference type="GO" id="GO:0003723">
    <property type="term" value="F:RNA binding"/>
    <property type="evidence" value="ECO:0007669"/>
    <property type="project" value="UniProtKB-UniRule"/>
</dbReference>
<feature type="domain" description="RRM" evidence="4">
    <location>
        <begin position="116"/>
        <end position="193"/>
    </location>
</feature>
<dbReference type="PROSITE" id="PS50102">
    <property type="entry name" value="RRM"/>
    <property type="match status" value="2"/>
</dbReference>
<dbReference type="InterPro" id="IPR052462">
    <property type="entry name" value="SLIRP/GR-RBP-like"/>
</dbReference>
<dbReference type="EMBL" id="CAHR02000142">
    <property type="protein sequence ID" value="CCG83374.1"/>
    <property type="molecule type" value="Genomic_DNA"/>
</dbReference>
<dbReference type="eggNOG" id="KOG4210">
    <property type="taxonomic scope" value="Eukaryota"/>
</dbReference>
<organism evidence="5 6">
    <name type="scientific">Taphrina deformans (strain PYCC 5710 / ATCC 11124 / CBS 356.35 / IMI 108563 / JCM 9778 / NBRC 8474)</name>
    <name type="common">Peach leaf curl fungus</name>
    <name type="synonym">Lalaria deformans</name>
    <dbReference type="NCBI Taxonomy" id="1097556"/>
    <lineage>
        <taxon>Eukaryota</taxon>
        <taxon>Fungi</taxon>
        <taxon>Dikarya</taxon>
        <taxon>Ascomycota</taxon>
        <taxon>Taphrinomycotina</taxon>
        <taxon>Taphrinomycetes</taxon>
        <taxon>Taphrinales</taxon>
        <taxon>Taphrinaceae</taxon>
        <taxon>Taphrina</taxon>
    </lineage>
</organism>